<sequence>RSVPQTGTFKTQVERLEIRLEPDDGKLSSPVLRGGAGSDTQSLPDESHQLKSIAVKDSMKQEVNIEFTWFALSLFDFGKFE</sequence>
<dbReference type="Proteomes" id="UP001576784">
    <property type="component" value="Unassembled WGS sequence"/>
</dbReference>
<dbReference type="EMBL" id="JBHFNR010000251">
    <property type="protein sequence ID" value="MFB2897315.1"/>
    <property type="molecule type" value="Genomic_DNA"/>
</dbReference>
<evidence type="ECO:0000313" key="3">
    <source>
        <dbReference type="Proteomes" id="UP001576784"/>
    </source>
</evidence>
<feature type="region of interest" description="Disordered" evidence="1">
    <location>
        <begin position="24"/>
        <end position="47"/>
    </location>
</feature>
<comment type="caution">
    <text evidence="2">The sequence shown here is derived from an EMBL/GenBank/DDBJ whole genome shotgun (WGS) entry which is preliminary data.</text>
</comment>
<keyword evidence="3" id="KW-1185">Reference proteome</keyword>
<dbReference type="RefSeq" id="WP_413266928.1">
    <property type="nucleotide sequence ID" value="NZ_JBHFNR010000251.1"/>
</dbReference>
<gene>
    <name evidence="2" type="ORF">ACE1CI_30735</name>
</gene>
<feature type="non-terminal residue" evidence="2">
    <location>
        <position position="1"/>
    </location>
</feature>
<evidence type="ECO:0000256" key="1">
    <source>
        <dbReference type="SAM" id="MobiDB-lite"/>
    </source>
</evidence>
<organism evidence="2 3">
    <name type="scientific">Floridaenema flaviceps BLCC-F50</name>
    <dbReference type="NCBI Taxonomy" id="3153642"/>
    <lineage>
        <taxon>Bacteria</taxon>
        <taxon>Bacillati</taxon>
        <taxon>Cyanobacteriota</taxon>
        <taxon>Cyanophyceae</taxon>
        <taxon>Oscillatoriophycideae</taxon>
        <taxon>Aerosakkonematales</taxon>
        <taxon>Aerosakkonemataceae</taxon>
        <taxon>Floridanema</taxon>
        <taxon>Floridanema flaviceps</taxon>
    </lineage>
</organism>
<protein>
    <submittedName>
        <fullName evidence="2">Uncharacterized protein</fullName>
    </submittedName>
</protein>
<name>A0ABV4XZZ7_9CYAN</name>
<proteinExistence type="predicted"/>
<evidence type="ECO:0000313" key="2">
    <source>
        <dbReference type="EMBL" id="MFB2897315.1"/>
    </source>
</evidence>
<accession>A0ABV4XZZ7</accession>
<reference evidence="2 3" key="1">
    <citation type="submission" date="2024-09" db="EMBL/GenBank/DDBJ databases">
        <title>Floridaenema gen nov. (Aerosakkonemataceae, Aerosakkonematales ord. nov., Cyanobacteria) from benthic tropical and subtropical fresh waters, with the description of four new species.</title>
        <authorList>
            <person name="Moretto J.A."/>
            <person name="Berthold D.E."/>
            <person name="Lefler F.W."/>
            <person name="Huang I.-S."/>
            <person name="Laughinghouse H. IV."/>
        </authorList>
    </citation>
    <scope>NUCLEOTIDE SEQUENCE [LARGE SCALE GENOMIC DNA]</scope>
    <source>
        <strain evidence="2 3">BLCC-F50</strain>
    </source>
</reference>